<name>A0A1Q9EPS2_SYMMI</name>
<dbReference type="Proteomes" id="UP000186817">
    <property type="component" value="Unassembled WGS sequence"/>
</dbReference>
<feature type="region of interest" description="Disordered" evidence="1">
    <location>
        <begin position="689"/>
        <end position="717"/>
    </location>
</feature>
<dbReference type="InterPro" id="IPR011010">
    <property type="entry name" value="DNA_brk_join_enz"/>
</dbReference>
<evidence type="ECO:0000313" key="4">
    <source>
        <dbReference type="Proteomes" id="UP000186817"/>
    </source>
</evidence>
<protein>
    <submittedName>
        <fullName evidence="3">Uncharacterized protein</fullName>
    </submittedName>
</protein>
<dbReference type="AlphaFoldDB" id="A0A1Q9EPS2"/>
<dbReference type="EMBL" id="LSRX01000097">
    <property type="protein sequence ID" value="OLQ09439.1"/>
    <property type="molecule type" value="Genomic_DNA"/>
</dbReference>
<feature type="region of interest" description="Disordered" evidence="1">
    <location>
        <begin position="435"/>
        <end position="460"/>
    </location>
</feature>
<evidence type="ECO:0000256" key="1">
    <source>
        <dbReference type="SAM" id="MobiDB-lite"/>
    </source>
</evidence>
<gene>
    <name evidence="3" type="ORF">AK812_SmicGene6998</name>
</gene>
<keyword evidence="4" id="KW-1185">Reference proteome</keyword>
<sequence>MVMTVTSCDICATSIAIMLSAKIIVTLIIVIVIIVVIAILRCRASILGGPTGSACLDTVATFGRPQAICTDVDEVNDIDVATWDFWDIMDLLDDKILDNSAGIFQSGGSGDMGPWVSAAMRASVDELTLRIGRLELTVRQLPASSEEVDEGFVLVPAPVPDATSTEEEVLAATTAAELKELHLCEKWDGFSRVARAYRAGVGAKRHLAGGGGLYSGLRATMAAAASMMRRALARGDVEALVSGARAEQVLPPLYLVLPAEEDGGLDLFVTTDLVRVRENGFMAMLPDLEAVRARLDALVNEDGESIPLPGDPRRLPLEWMRIFREAYGFWGDRASRVLTLSVGDVVARPSAADAQDTAGRWIDQLDPDTAQEYWASANDGEAPDEEAPLAPPQPVLVARTLPAAARASQANQARPGGLFQASRGLSTAELDRLRSLAGGPPARTGTLERNRAPPGGLHLEAEFGALPPAEVQDSAAELMDSTSTLQTLLLAQMRQNAVLLEKLASGKHGDRIQEALAGAGGSGSESSSGIKGHLAREAFVKQVSDCKLVAAKVQENAMTELGLSATEPGMMRTYLEQRVPLADHRLLQHVAALAAFGWEMGYKAESDELKGFCSRLLLFVEQAALDSGKVQLAYLLAGFPDPSPVGFAHRRASSLKTFSRLAAPQWLAANLAYLKDLDYAETRIQQMATARPPNAPPKLTSADQSAEPSDDAEKPPRRPLRRQVFACWSAAAFQCAEFCGVGLPANLAVGVKGDVFSACEFELNFCSWCRFDPSEVMDFRDAQVGQAAHFQVLRQHACALHPDQTLLYRHVVPQGDTVEMLSIDDHICLQKVPLVDIAQKPQRRDTIIFDKATTAYKLVGLNLNDDKKRRNLTKGVLLGAEIDGVLGVVGPPRDRTLCLALLTTLVAKRGHCTRELLERLLGSWIHAVMFRRPVFAVLDQLFREGLGKPRNLVFKLSDQAKNELLMLSCLASTLLTDLRASYDPRLYCLDASPQGGAVCAAQVSCTTQLCLGQPLMLGARRSALCPLVYAITAVQDRFPQHRNFLTSAWQIDKKWQRAEPGECRPVLPAACIRAAVSLGLLWGWFRWTAALIIGFLAMLHPGELVALTRKDLVFPADTLDHSTNLFVIDDEWAIKFLYSLAHGLRLDEKLYPGSLHSFRRQWDAVLSWLGLPTRAAVKGATPGVLRGSGATHFYLCTENIPLLAVGPARRRWSNIYRKWQRKLCCPNCLPRFALAFGSLIVQLMICSFISPAADCPPGLRFASLTVVLRRNIGVERRL</sequence>
<comment type="caution">
    <text evidence="3">The sequence shown here is derived from an EMBL/GenBank/DDBJ whole genome shotgun (WGS) entry which is preliminary data.</text>
</comment>
<dbReference type="OrthoDB" id="413200at2759"/>
<feature type="transmembrane region" description="Helical" evidence="2">
    <location>
        <begin position="12"/>
        <end position="40"/>
    </location>
</feature>
<keyword evidence="2" id="KW-1133">Transmembrane helix</keyword>
<organism evidence="3 4">
    <name type="scientific">Symbiodinium microadriaticum</name>
    <name type="common">Dinoflagellate</name>
    <name type="synonym">Zooxanthella microadriatica</name>
    <dbReference type="NCBI Taxonomy" id="2951"/>
    <lineage>
        <taxon>Eukaryota</taxon>
        <taxon>Sar</taxon>
        <taxon>Alveolata</taxon>
        <taxon>Dinophyceae</taxon>
        <taxon>Suessiales</taxon>
        <taxon>Symbiodiniaceae</taxon>
        <taxon>Symbiodinium</taxon>
    </lineage>
</organism>
<keyword evidence="2" id="KW-0812">Transmembrane</keyword>
<keyword evidence="2" id="KW-0472">Membrane</keyword>
<accession>A0A1Q9EPS2</accession>
<evidence type="ECO:0000313" key="3">
    <source>
        <dbReference type="EMBL" id="OLQ09439.1"/>
    </source>
</evidence>
<reference evidence="3 4" key="1">
    <citation type="submission" date="2016-02" db="EMBL/GenBank/DDBJ databases">
        <title>Genome analysis of coral dinoflagellate symbionts highlights evolutionary adaptations to a symbiotic lifestyle.</title>
        <authorList>
            <person name="Aranda M."/>
            <person name="Li Y."/>
            <person name="Liew Y.J."/>
            <person name="Baumgarten S."/>
            <person name="Simakov O."/>
            <person name="Wilson M."/>
            <person name="Piel J."/>
            <person name="Ashoor H."/>
            <person name="Bougouffa S."/>
            <person name="Bajic V.B."/>
            <person name="Ryu T."/>
            <person name="Ravasi T."/>
            <person name="Bayer T."/>
            <person name="Micklem G."/>
            <person name="Kim H."/>
            <person name="Bhak J."/>
            <person name="Lajeunesse T.C."/>
            <person name="Voolstra C.R."/>
        </authorList>
    </citation>
    <scope>NUCLEOTIDE SEQUENCE [LARGE SCALE GENOMIC DNA]</scope>
    <source>
        <strain evidence="3 4">CCMP2467</strain>
    </source>
</reference>
<proteinExistence type="predicted"/>
<dbReference type="SUPFAM" id="SSF56349">
    <property type="entry name" value="DNA breaking-rejoining enzymes"/>
    <property type="match status" value="1"/>
</dbReference>
<evidence type="ECO:0000256" key="2">
    <source>
        <dbReference type="SAM" id="Phobius"/>
    </source>
</evidence>
<dbReference type="GO" id="GO:0003677">
    <property type="term" value="F:DNA binding"/>
    <property type="evidence" value="ECO:0007669"/>
    <property type="project" value="InterPro"/>
</dbReference>